<dbReference type="GO" id="GO:0055085">
    <property type="term" value="P:transmembrane transport"/>
    <property type="evidence" value="ECO:0007669"/>
    <property type="project" value="InterPro"/>
</dbReference>
<feature type="transmembrane region" description="Helical" evidence="7">
    <location>
        <begin position="53"/>
        <end position="74"/>
    </location>
</feature>
<evidence type="ECO:0000313" key="9">
    <source>
        <dbReference type="EMBL" id="MDR7275369.1"/>
    </source>
</evidence>
<dbReference type="AlphaFoldDB" id="A0AAE4CA14"/>
<keyword evidence="4 7" id="KW-0812">Transmembrane</keyword>
<dbReference type="EMBL" id="JAVDYB010000001">
    <property type="protein sequence ID" value="MDR7275369.1"/>
    <property type="molecule type" value="Genomic_DNA"/>
</dbReference>
<organism evidence="9 10">
    <name type="scientific">Catenuloplanes atrovinosus</name>
    <dbReference type="NCBI Taxonomy" id="137266"/>
    <lineage>
        <taxon>Bacteria</taxon>
        <taxon>Bacillati</taxon>
        <taxon>Actinomycetota</taxon>
        <taxon>Actinomycetes</taxon>
        <taxon>Micromonosporales</taxon>
        <taxon>Micromonosporaceae</taxon>
        <taxon>Catenuloplanes</taxon>
    </lineage>
</organism>
<dbReference type="GO" id="GO:0005886">
    <property type="term" value="C:plasma membrane"/>
    <property type="evidence" value="ECO:0007669"/>
    <property type="project" value="UniProtKB-SubCell"/>
</dbReference>
<dbReference type="InterPro" id="IPR000515">
    <property type="entry name" value="MetI-like"/>
</dbReference>
<evidence type="ECO:0000256" key="4">
    <source>
        <dbReference type="ARBA" id="ARBA00022692"/>
    </source>
</evidence>
<reference evidence="9" key="1">
    <citation type="submission" date="2023-07" db="EMBL/GenBank/DDBJ databases">
        <title>Sequencing the genomes of 1000 actinobacteria strains.</title>
        <authorList>
            <person name="Klenk H.-P."/>
        </authorList>
    </citation>
    <scope>NUCLEOTIDE SEQUENCE</scope>
    <source>
        <strain evidence="9">DSM 44707</strain>
    </source>
</reference>
<feature type="domain" description="ABC transmembrane type-1" evidence="8">
    <location>
        <begin position="49"/>
        <end position="233"/>
    </location>
</feature>
<evidence type="ECO:0000256" key="7">
    <source>
        <dbReference type="RuleBase" id="RU363032"/>
    </source>
</evidence>
<keyword evidence="10" id="KW-1185">Reference proteome</keyword>
<dbReference type="PANTHER" id="PTHR30151">
    <property type="entry name" value="ALKANE SULFONATE ABC TRANSPORTER-RELATED, MEMBRANE SUBUNIT"/>
    <property type="match status" value="1"/>
</dbReference>
<keyword evidence="3" id="KW-1003">Cell membrane</keyword>
<keyword evidence="6 7" id="KW-0472">Membrane</keyword>
<evidence type="ECO:0000259" key="8">
    <source>
        <dbReference type="PROSITE" id="PS50928"/>
    </source>
</evidence>
<dbReference type="SUPFAM" id="SSF161098">
    <property type="entry name" value="MetI-like"/>
    <property type="match status" value="1"/>
</dbReference>
<evidence type="ECO:0000256" key="2">
    <source>
        <dbReference type="ARBA" id="ARBA00022448"/>
    </source>
</evidence>
<comment type="subcellular location">
    <subcellularLocation>
        <location evidence="1 7">Cell membrane</location>
        <topology evidence="1 7">Multi-pass membrane protein</topology>
    </subcellularLocation>
</comment>
<dbReference type="PANTHER" id="PTHR30151:SF0">
    <property type="entry name" value="ABC TRANSPORTER PERMEASE PROTEIN MJ0413-RELATED"/>
    <property type="match status" value="1"/>
</dbReference>
<protein>
    <submittedName>
        <fullName evidence="9">ABC-type nitrate/sulfonate/bicarbonate transport system permease component</fullName>
    </submittedName>
</protein>
<feature type="transmembrane region" description="Helical" evidence="7">
    <location>
        <begin position="210"/>
        <end position="232"/>
    </location>
</feature>
<proteinExistence type="inferred from homology"/>
<feature type="transmembrane region" description="Helical" evidence="7">
    <location>
        <begin position="152"/>
        <end position="185"/>
    </location>
</feature>
<comment type="caution">
    <text evidence="9">The sequence shown here is derived from an EMBL/GenBank/DDBJ whole genome shotgun (WGS) entry which is preliminary data.</text>
</comment>
<dbReference type="Proteomes" id="UP001183643">
    <property type="component" value="Unassembled WGS sequence"/>
</dbReference>
<dbReference type="Pfam" id="PF00528">
    <property type="entry name" value="BPD_transp_1"/>
    <property type="match status" value="1"/>
</dbReference>
<accession>A0AAE4CA14</accession>
<evidence type="ECO:0000313" key="10">
    <source>
        <dbReference type="Proteomes" id="UP001183643"/>
    </source>
</evidence>
<dbReference type="PROSITE" id="PS50928">
    <property type="entry name" value="ABC_TM1"/>
    <property type="match status" value="1"/>
</dbReference>
<evidence type="ECO:0000256" key="5">
    <source>
        <dbReference type="ARBA" id="ARBA00022989"/>
    </source>
</evidence>
<evidence type="ECO:0000256" key="3">
    <source>
        <dbReference type="ARBA" id="ARBA00022475"/>
    </source>
</evidence>
<keyword evidence="5 7" id="KW-1133">Transmembrane helix</keyword>
<sequence length="243" mass="25238">MRSLLLPALLLAAGEAATRAAGHPFFPPPSRVAATAAGLWTGPMLGGDILPSLARVLGGFAIAALLGVAAGTALGRSRTGLAYLGPACAFARAVPPPVLIPVVLVLLHIGPVAQVAVIVSGAVWPVLLNTADGVRAVEPVREEAVRAMRTPAAYRLMLVILPGAAPKIFAGLRLALSIALILMVVSEMTGAVDGIGYQLIFAQRQFDFPAMWSGIALLGLLGWGLNTALLAVERRVLRRRPRC</sequence>
<dbReference type="RefSeq" id="WP_310366250.1">
    <property type="nucleotide sequence ID" value="NZ_JAVDYB010000001.1"/>
</dbReference>
<evidence type="ECO:0000256" key="1">
    <source>
        <dbReference type="ARBA" id="ARBA00004651"/>
    </source>
</evidence>
<dbReference type="Gene3D" id="1.10.3720.10">
    <property type="entry name" value="MetI-like"/>
    <property type="match status" value="1"/>
</dbReference>
<evidence type="ECO:0000256" key="6">
    <source>
        <dbReference type="ARBA" id="ARBA00023136"/>
    </source>
</evidence>
<keyword evidence="2 7" id="KW-0813">Transport</keyword>
<name>A0AAE4CA14_9ACTN</name>
<comment type="similarity">
    <text evidence="7">Belongs to the binding-protein-dependent transport system permease family.</text>
</comment>
<dbReference type="InterPro" id="IPR035906">
    <property type="entry name" value="MetI-like_sf"/>
</dbReference>
<dbReference type="CDD" id="cd06261">
    <property type="entry name" value="TM_PBP2"/>
    <property type="match status" value="1"/>
</dbReference>
<gene>
    <name evidence="9" type="ORF">J2S41_002147</name>
</gene>